<dbReference type="AlphaFoldDB" id="A0A6M3J8B7"/>
<dbReference type="EMBL" id="MT141897">
    <property type="protein sequence ID" value="QJA71756.1"/>
    <property type="molecule type" value="Genomic_DNA"/>
</dbReference>
<reference evidence="1" key="1">
    <citation type="submission" date="2020-03" db="EMBL/GenBank/DDBJ databases">
        <title>The deep terrestrial virosphere.</title>
        <authorList>
            <person name="Holmfeldt K."/>
            <person name="Nilsson E."/>
            <person name="Simone D."/>
            <person name="Lopez-Fernandez M."/>
            <person name="Wu X."/>
            <person name="de Brujin I."/>
            <person name="Lundin D."/>
            <person name="Andersson A."/>
            <person name="Bertilsson S."/>
            <person name="Dopson M."/>
        </authorList>
    </citation>
    <scope>NUCLEOTIDE SEQUENCE</scope>
    <source>
        <strain evidence="2">MM415A03058</strain>
        <strain evidence="1">MM415B00370</strain>
        <strain evidence="3">TM448B04146</strain>
    </source>
</reference>
<dbReference type="EMBL" id="MT141546">
    <property type="protein sequence ID" value="QJA65954.1"/>
    <property type="molecule type" value="Genomic_DNA"/>
</dbReference>
<evidence type="ECO:0000313" key="1">
    <source>
        <dbReference type="EMBL" id="QJA65954.1"/>
    </source>
</evidence>
<dbReference type="EMBL" id="MT145062">
    <property type="protein sequence ID" value="QJI03145.1"/>
    <property type="molecule type" value="Genomic_DNA"/>
</dbReference>
<accession>A0A6M3J8B7</accession>
<name>A0A6M3J8B7_9ZZZZ</name>
<evidence type="ECO:0000313" key="3">
    <source>
        <dbReference type="EMBL" id="QJI03145.1"/>
    </source>
</evidence>
<protein>
    <submittedName>
        <fullName evidence="1">Uncharacterized protein</fullName>
    </submittedName>
</protein>
<proteinExistence type="predicted"/>
<gene>
    <name evidence="2" type="ORF">MM415A03058_0007</name>
    <name evidence="1" type="ORF">MM415B00370_0072</name>
    <name evidence="3" type="ORF">TM448B04146_0004</name>
</gene>
<sequence>MARNFQWQKAGNGNGRLGYLISFEYDEATIKALKERVPFTDREWRPSEKTWWVYEKYEKVINDLFPGFLEAVAAQRPLFTDEQLAEAEKSKELWL</sequence>
<evidence type="ECO:0000313" key="2">
    <source>
        <dbReference type="EMBL" id="QJA71756.1"/>
    </source>
</evidence>
<organism evidence="1">
    <name type="scientific">viral metagenome</name>
    <dbReference type="NCBI Taxonomy" id="1070528"/>
    <lineage>
        <taxon>unclassified sequences</taxon>
        <taxon>metagenomes</taxon>
        <taxon>organismal metagenomes</taxon>
    </lineage>
</organism>